<dbReference type="SUPFAM" id="SSF81606">
    <property type="entry name" value="PP2C-like"/>
    <property type="match status" value="1"/>
</dbReference>
<accession>A0A251XBP7</accession>
<protein>
    <recommendedName>
        <fullName evidence="1">PPM-type phosphatase domain-containing protein</fullName>
    </recommendedName>
</protein>
<evidence type="ECO:0000313" key="3">
    <source>
        <dbReference type="Proteomes" id="UP000194798"/>
    </source>
</evidence>
<name>A0A251XBP7_9GAMM</name>
<sequence length="274" mass="30826">MTCSVNEQRWLTLGASIRGPQHVRGDLPNQDALKYTCPNDLPLFFAIADGHGSKRSMRSDWGSRCAVECASEILSGLKNNELFLSEIKNQATTKFPKTLLKQWRHAVHEHYDNVQPFTLAEREILGDANPLLAYGTTLLTVVVTETFIGYWQLGDGDILAVWRDGRVDRPLSKDARFIANETTSLCSPDAWKEFRVLIQPLIDDPPDLILLCTDGYSNSFVEEDDFFQAGRDFLALLENEGMAFVQHNLENWLAQTAQAGSGDDTTLGLIWREF</sequence>
<organism evidence="2 3">
    <name type="scientific">Thioflexithrix psekupsensis</name>
    <dbReference type="NCBI Taxonomy" id="1570016"/>
    <lineage>
        <taxon>Bacteria</taxon>
        <taxon>Pseudomonadati</taxon>
        <taxon>Pseudomonadota</taxon>
        <taxon>Gammaproteobacteria</taxon>
        <taxon>Thiotrichales</taxon>
        <taxon>Thioflexithrix</taxon>
    </lineage>
</organism>
<dbReference type="InterPro" id="IPR036457">
    <property type="entry name" value="PPM-type-like_dom_sf"/>
</dbReference>
<comment type="caution">
    <text evidence="2">The sequence shown here is derived from an EMBL/GenBank/DDBJ whole genome shotgun (WGS) entry which is preliminary data.</text>
</comment>
<dbReference type="EMBL" id="MSLT01000006">
    <property type="protein sequence ID" value="OUD15754.1"/>
    <property type="molecule type" value="Genomic_DNA"/>
</dbReference>
<feature type="domain" description="PPM-type phosphatase" evidence="1">
    <location>
        <begin position="18"/>
        <end position="254"/>
    </location>
</feature>
<gene>
    <name evidence="2" type="ORF">TPSD3_01650</name>
</gene>
<dbReference type="InterPro" id="IPR001932">
    <property type="entry name" value="PPM-type_phosphatase-like_dom"/>
</dbReference>
<dbReference type="Gene3D" id="3.60.40.10">
    <property type="entry name" value="PPM-type phosphatase domain"/>
    <property type="match status" value="1"/>
</dbReference>
<dbReference type="AlphaFoldDB" id="A0A251XBP7"/>
<reference evidence="2 3" key="1">
    <citation type="submission" date="2016-12" db="EMBL/GenBank/DDBJ databases">
        <title>Thioflexothrix psekupsii D3 genome sequencing and assembly.</title>
        <authorList>
            <person name="Fomenkov A."/>
            <person name="Vincze T."/>
            <person name="Grabovich M."/>
            <person name="Anton B.P."/>
            <person name="Dubinina G."/>
            <person name="Orlova M."/>
            <person name="Belousova E."/>
            <person name="Roberts R.J."/>
        </authorList>
    </citation>
    <scope>NUCLEOTIDE SEQUENCE [LARGE SCALE GENOMIC DNA]</scope>
    <source>
        <strain evidence="2">D3</strain>
    </source>
</reference>
<evidence type="ECO:0000313" key="2">
    <source>
        <dbReference type="EMBL" id="OUD15754.1"/>
    </source>
</evidence>
<dbReference type="Proteomes" id="UP000194798">
    <property type="component" value="Unassembled WGS sequence"/>
</dbReference>
<dbReference type="Pfam" id="PF13672">
    <property type="entry name" value="PP2C_2"/>
    <property type="match status" value="1"/>
</dbReference>
<evidence type="ECO:0000259" key="1">
    <source>
        <dbReference type="Pfam" id="PF13672"/>
    </source>
</evidence>
<keyword evidence="3" id="KW-1185">Reference proteome</keyword>
<proteinExistence type="predicted"/>